<evidence type="ECO:0000313" key="2">
    <source>
        <dbReference type="EMBL" id="MBN8745721.1"/>
    </source>
</evidence>
<accession>A0A8I1MXZ6</accession>
<dbReference type="AlphaFoldDB" id="A0A8I1MXZ6"/>
<evidence type="ECO:0000313" key="3">
    <source>
        <dbReference type="Proteomes" id="UP000664800"/>
    </source>
</evidence>
<sequence length="149" mass="15096">MRPATAPAQTIFARAIRRDKPVLGAVLWAGIGIALCVGAGAILAGAALAIIAIASHVAGAVRAHRRGVRDAARAHIALAAATLDARAAAVIQAAIVIHAACAAQRVVGLAILLTSPRRAAARQLARVGHRRIAHIALTARVVPAPIARA</sequence>
<gene>
    <name evidence="2" type="ORF">J0I24_15715</name>
</gene>
<dbReference type="Proteomes" id="UP000664800">
    <property type="component" value="Unassembled WGS sequence"/>
</dbReference>
<name>A0A8I1MXZ6_THIA3</name>
<protein>
    <submittedName>
        <fullName evidence="2">Uncharacterized protein</fullName>
    </submittedName>
</protein>
<reference evidence="2" key="1">
    <citation type="submission" date="2021-02" db="EMBL/GenBank/DDBJ databases">
        <title>Thiocyanate and organic carbon inputs drive convergent selection for specific autotrophic Afipia and Thiobacillus strains within complex microbiomes.</title>
        <authorList>
            <person name="Huddy R.J."/>
            <person name="Sachdeva R."/>
            <person name="Kadzinga F."/>
            <person name="Kantor R.S."/>
            <person name="Harrison S.T.L."/>
            <person name="Banfield J.F."/>
        </authorList>
    </citation>
    <scope>NUCLEOTIDE SEQUENCE</scope>
    <source>
        <strain evidence="2">SCN18_13_7_16_R3_B_64_19</strain>
    </source>
</reference>
<organism evidence="2 3">
    <name type="scientific">Thiomonas arsenitoxydans (strain DSM 22701 / CIP 110005 / 3As)</name>
    <dbReference type="NCBI Taxonomy" id="426114"/>
    <lineage>
        <taxon>Bacteria</taxon>
        <taxon>Pseudomonadati</taxon>
        <taxon>Pseudomonadota</taxon>
        <taxon>Betaproteobacteria</taxon>
        <taxon>Burkholderiales</taxon>
        <taxon>Thiomonas</taxon>
    </lineage>
</organism>
<dbReference type="EMBL" id="JAFKMR010000039">
    <property type="protein sequence ID" value="MBN8745721.1"/>
    <property type="molecule type" value="Genomic_DNA"/>
</dbReference>
<keyword evidence="1" id="KW-0472">Membrane</keyword>
<evidence type="ECO:0000256" key="1">
    <source>
        <dbReference type="SAM" id="Phobius"/>
    </source>
</evidence>
<keyword evidence="1" id="KW-1133">Transmembrane helix</keyword>
<keyword evidence="1" id="KW-0812">Transmembrane</keyword>
<proteinExistence type="predicted"/>
<feature type="transmembrane region" description="Helical" evidence="1">
    <location>
        <begin position="26"/>
        <end position="59"/>
    </location>
</feature>
<comment type="caution">
    <text evidence="2">The sequence shown here is derived from an EMBL/GenBank/DDBJ whole genome shotgun (WGS) entry which is preliminary data.</text>
</comment>
<dbReference type="RefSeq" id="WP_276732880.1">
    <property type="nucleotide sequence ID" value="NZ_JAFKMR010000039.1"/>
</dbReference>